<dbReference type="InterPro" id="IPR013029">
    <property type="entry name" value="YchF_C"/>
</dbReference>
<evidence type="ECO:0000256" key="3">
    <source>
        <dbReference type="ARBA" id="ARBA00022741"/>
    </source>
</evidence>
<evidence type="ECO:0000256" key="4">
    <source>
        <dbReference type="ARBA" id="ARBA00022840"/>
    </source>
</evidence>
<feature type="domain" description="OBG-type G" evidence="7">
    <location>
        <begin position="3"/>
        <end position="282"/>
    </location>
</feature>
<comment type="cofactor">
    <cofactor evidence="1">
        <name>Mg(2+)</name>
        <dbReference type="ChEBI" id="CHEBI:18420"/>
    </cofactor>
</comment>
<organism evidence="9 10">
    <name type="scientific">Eilatimonas milleporae</name>
    <dbReference type="NCBI Taxonomy" id="911205"/>
    <lineage>
        <taxon>Bacteria</taxon>
        <taxon>Pseudomonadati</taxon>
        <taxon>Pseudomonadota</taxon>
        <taxon>Alphaproteobacteria</taxon>
        <taxon>Kordiimonadales</taxon>
        <taxon>Kordiimonadaceae</taxon>
        <taxon>Eilatimonas</taxon>
    </lineage>
</organism>
<dbReference type="CDD" id="cd01900">
    <property type="entry name" value="YchF"/>
    <property type="match status" value="1"/>
</dbReference>
<dbReference type="EMBL" id="REFR01000009">
    <property type="protein sequence ID" value="RMB12323.1"/>
    <property type="molecule type" value="Genomic_DNA"/>
</dbReference>
<dbReference type="Gene3D" id="3.10.20.30">
    <property type="match status" value="1"/>
</dbReference>
<dbReference type="SUPFAM" id="SSF52540">
    <property type="entry name" value="P-loop containing nucleoside triphosphate hydrolases"/>
    <property type="match status" value="1"/>
</dbReference>
<dbReference type="InterPro" id="IPR004095">
    <property type="entry name" value="TGS"/>
</dbReference>
<keyword evidence="10" id="KW-1185">Reference proteome</keyword>
<keyword evidence="2" id="KW-0479">Metal-binding</keyword>
<comment type="function">
    <text evidence="6">ATPase that binds to both the 70S ribosome and the 50S ribosomal subunit in a nucleotide-independent manner.</text>
</comment>
<evidence type="ECO:0000256" key="6">
    <source>
        <dbReference type="HAMAP-Rule" id="MF_00944"/>
    </source>
</evidence>
<evidence type="ECO:0000256" key="5">
    <source>
        <dbReference type="ARBA" id="ARBA00022842"/>
    </source>
</evidence>
<dbReference type="FunFam" id="1.10.150.300:FF:000001">
    <property type="entry name" value="Ribosome-binding ATPase YchF"/>
    <property type="match status" value="1"/>
</dbReference>
<feature type="binding site" evidence="6">
    <location>
        <begin position="12"/>
        <end position="17"/>
    </location>
    <ligand>
        <name>ATP</name>
        <dbReference type="ChEBI" id="CHEBI:30616"/>
    </ligand>
</feature>
<comment type="similarity">
    <text evidence="6">Belongs to the TRAFAC class OBG-HflX-like GTPase superfamily. OBG GTPase family. YchF/OLA1 subfamily.</text>
</comment>
<evidence type="ECO:0000259" key="7">
    <source>
        <dbReference type="PROSITE" id="PS51710"/>
    </source>
</evidence>
<sequence>MGFKCGIVGLPNVGKSTLFNALTNTANAAAANYPFCTIEPNVGQVPVPDPRLYKIAGIAKSANVIPTQLSFVDIAGLVRGASKGEGLGNQFLANIREVDAICHVLRCFEDDDITHVDGRVDPVADADTIETELMLADLESLEGRVQGLTRKVRGGDKEAKATLVVAERAMAVLQDGQPARALDVDGDEETRILKNLQLLTTKPVLYVCNVDEDSAADGNVHTAAVKGMADRQNAGMVIISASVEEEIAQLDDDAEKAEFLETLGLGQTGLARVIKAGYALLDLITYFTAGPKESRAWTVARETRAPAAAGVIHTDFEKGFIRAETISYDDYITCNGEQGAKDAGKMRLEGKDYIVQDGDIMLFRFNV</sequence>
<evidence type="ECO:0000259" key="8">
    <source>
        <dbReference type="PROSITE" id="PS51880"/>
    </source>
</evidence>
<dbReference type="AlphaFoldDB" id="A0A3M0D7R9"/>
<dbReference type="PANTHER" id="PTHR23305:SF18">
    <property type="entry name" value="OBG-TYPE G DOMAIN-CONTAINING PROTEIN"/>
    <property type="match status" value="1"/>
</dbReference>
<dbReference type="InterPro" id="IPR041706">
    <property type="entry name" value="YchF_N"/>
</dbReference>
<dbReference type="Pfam" id="PF06071">
    <property type="entry name" value="YchF-GTPase_C"/>
    <property type="match status" value="1"/>
</dbReference>
<proteinExistence type="inferred from homology"/>
<dbReference type="InterPro" id="IPR027417">
    <property type="entry name" value="P-loop_NTPase"/>
</dbReference>
<dbReference type="PROSITE" id="PS51710">
    <property type="entry name" value="G_OBG"/>
    <property type="match status" value="1"/>
</dbReference>
<reference evidence="9 10" key="1">
    <citation type="submission" date="2018-10" db="EMBL/GenBank/DDBJ databases">
        <title>Genomic Encyclopedia of Archaeal and Bacterial Type Strains, Phase II (KMG-II): from individual species to whole genera.</title>
        <authorList>
            <person name="Goeker M."/>
        </authorList>
    </citation>
    <scope>NUCLEOTIDE SEQUENCE [LARGE SCALE GENOMIC DNA]</scope>
    <source>
        <strain evidence="9 10">DSM 25217</strain>
    </source>
</reference>
<keyword evidence="4 6" id="KW-0067">ATP-binding</keyword>
<feature type="domain" description="TGS" evidence="8">
    <location>
        <begin position="282"/>
        <end position="365"/>
    </location>
</feature>
<dbReference type="PROSITE" id="PS51880">
    <property type="entry name" value="TGS"/>
    <property type="match status" value="1"/>
</dbReference>
<evidence type="ECO:0000313" key="10">
    <source>
        <dbReference type="Proteomes" id="UP000271227"/>
    </source>
</evidence>
<dbReference type="FunCoup" id="A0A3M0D7R9">
    <property type="interactions" value="555"/>
</dbReference>
<gene>
    <name evidence="6" type="primary">ychF</name>
    <name evidence="9" type="ORF">BXY39_0819</name>
</gene>
<dbReference type="InterPro" id="IPR031167">
    <property type="entry name" value="G_OBG"/>
</dbReference>
<evidence type="ECO:0000256" key="2">
    <source>
        <dbReference type="ARBA" id="ARBA00022723"/>
    </source>
</evidence>
<dbReference type="GO" id="GO:0046872">
    <property type="term" value="F:metal ion binding"/>
    <property type="evidence" value="ECO:0007669"/>
    <property type="project" value="UniProtKB-KW"/>
</dbReference>
<dbReference type="InParanoid" id="A0A3M0D7R9"/>
<dbReference type="GO" id="GO:0043023">
    <property type="term" value="F:ribosomal large subunit binding"/>
    <property type="evidence" value="ECO:0007669"/>
    <property type="project" value="UniProtKB-UniRule"/>
</dbReference>
<protein>
    <recommendedName>
        <fullName evidence="6">Ribosome-binding ATPase YchF</fullName>
    </recommendedName>
</protein>
<dbReference type="InterPro" id="IPR012675">
    <property type="entry name" value="Beta-grasp_dom_sf"/>
</dbReference>
<dbReference type="RefSeq" id="WP_121937505.1">
    <property type="nucleotide sequence ID" value="NZ_REFR01000009.1"/>
</dbReference>
<keyword evidence="5" id="KW-0460">Magnesium</keyword>
<dbReference type="HAMAP" id="MF_00944">
    <property type="entry name" value="YchF_OLA1_ATPase"/>
    <property type="match status" value="1"/>
</dbReference>
<evidence type="ECO:0000313" key="9">
    <source>
        <dbReference type="EMBL" id="RMB12323.1"/>
    </source>
</evidence>
<dbReference type="GO" id="GO:0005525">
    <property type="term" value="F:GTP binding"/>
    <property type="evidence" value="ECO:0007669"/>
    <property type="project" value="InterPro"/>
</dbReference>
<dbReference type="Proteomes" id="UP000271227">
    <property type="component" value="Unassembled WGS sequence"/>
</dbReference>
<dbReference type="InterPro" id="IPR004396">
    <property type="entry name" value="ATPase_YchF/OLA1"/>
</dbReference>
<dbReference type="SUPFAM" id="SSF81271">
    <property type="entry name" value="TGS-like"/>
    <property type="match status" value="1"/>
</dbReference>
<dbReference type="InterPro" id="IPR012676">
    <property type="entry name" value="TGS-like"/>
</dbReference>
<dbReference type="OrthoDB" id="9810373at2"/>
<dbReference type="GO" id="GO:0005737">
    <property type="term" value="C:cytoplasm"/>
    <property type="evidence" value="ECO:0007669"/>
    <property type="project" value="TreeGrafter"/>
</dbReference>
<dbReference type="GO" id="GO:0016887">
    <property type="term" value="F:ATP hydrolysis activity"/>
    <property type="evidence" value="ECO:0007669"/>
    <property type="project" value="UniProtKB-UniRule"/>
</dbReference>
<dbReference type="Pfam" id="PF01926">
    <property type="entry name" value="MMR_HSR1"/>
    <property type="match status" value="1"/>
</dbReference>
<accession>A0A3M0D7R9</accession>
<dbReference type="Gene3D" id="3.40.50.300">
    <property type="entry name" value="P-loop containing nucleotide triphosphate hydrolases"/>
    <property type="match status" value="1"/>
</dbReference>
<dbReference type="PRINTS" id="PR00326">
    <property type="entry name" value="GTP1OBG"/>
</dbReference>
<evidence type="ECO:0000256" key="1">
    <source>
        <dbReference type="ARBA" id="ARBA00001946"/>
    </source>
</evidence>
<dbReference type="InterPro" id="IPR023192">
    <property type="entry name" value="TGS-like_dom_sf"/>
</dbReference>
<dbReference type="PIRSF" id="PIRSF006641">
    <property type="entry name" value="CHP00092"/>
    <property type="match status" value="1"/>
</dbReference>
<dbReference type="InterPro" id="IPR006073">
    <property type="entry name" value="GTP-bd"/>
</dbReference>
<dbReference type="CDD" id="cd04867">
    <property type="entry name" value="TGS_YchF_OLA1"/>
    <property type="match status" value="1"/>
</dbReference>
<name>A0A3M0D7R9_9PROT</name>
<dbReference type="PANTHER" id="PTHR23305">
    <property type="entry name" value="OBG GTPASE FAMILY"/>
    <property type="match status" value="1"/>
</dbReference>
<dbReference type="Gene3D" id="1.10.150.300">
    <property type="entry name" value="TGS-like domain"/>
    <property type="match status" value="1"/>
</dbReference>
<dbReference type="NCBIfam" id="TIGR00092">
    <property type="entry name" value="redox-regulated ATPase YchF"/>
    <property type="match status" value="1"/>
</dbReference>
<dbReference type="GO" id="GO:0005524">
    <property type="term" value="F:ATP binding"/>
    <property type="evidence" value="ECO:0007669"/>
    <property type="project" value="UniProtKB-UniRule"/>
</dbReference>
<keyword evidence="3 6" id="KW-0547">Nucleotide-binding</keyword>
<comment type="caution">
    <text evidence="9">The sequence shown here is derived from an EMBL/GenBank/DDBJ whole genome shotgun (WGS) entry which is preliminary data.</text>
</comment>
<dbReference type="FunFam" id="3.10.20.30:FF:000001">
    <property type="entry name" value="Ribosome-binding ATPase YchF"/>
    <property type="match status" value="1"/>
</dbReference>